<reference evidence="11 12" key="1">
    <citation type="submission" date="2015-12" db="EMBL/GenBank/DDBJ databases">
        <title>The genome of Folsomia candida.</title>
        <authorList>
            <person name="Faddeeva A."/>
            <person name="Derks M.F."/>
            <person name="Anvar Y."/>
            <person name="Smit S."/>
            <person name="Van Straalen N."/>
            <person name="Roelofs D."/>
        </authorList>
    </citation>
    <scope>NUCLEOTIDE SEQUENCE [LARGE SCALE GENOMIC DNA]</scope>
    <source>
        <strain evidence="11 12">VU population</strain>
        <tissue evidence="11">Whole body</tissue>
    </source>
</reference>
<keyword evidence="3" id="KW-1003">Cell membrane</keyword>
<accession>A0A226EJN5</accession>
<organism evidence="11 12">
    <name type="scientific">Folsomia candida</name>
    <name type="common">Springtail</name>
    <dbReference type="NCBI Taxonomy" id="158441"/>
    <lineage>
        <taxon>Eukaryota</taxon>
        <taxon>Metazoa</taxon>
        <taxon>Ecdysozoa</taxon>
        <taxon>Arthropoda</taxon>
        <taxon>Hexapoda</taxon>
        <taxon>Collembola</taxon>
        <taxon>Entomobryomorpha</taxon>
        <taxon>Isotomoidea</taxon>
        <taxon>Isotomidae</taxon>
        <taxon>Proisotominae</taxon>
        <taxon>Folsomia</taxon>
    </lineage>
</organism>
<feature type="transmembrane region" description="Helical" evidence="9">
    <location>
        <begin position="235"/>
        <end position="254"/>
    </location>
</feature>
<evidence type="ECO:0000313" key="12">
    <source>
        <dbReference type="Proteomes" id="UP000198287"/>
    </source>
</evidence>
<keyword evidence="8" id="KW-0325">Glycoprotein</keyword>
<dbReference type="GO" id="GO:0015276">
    <property type="term" value="F:ligand-gated monoatomic ion channel activity"/>
    <property type="evidence" value="ECO:0007669"/>
    <property type="project" value="InterPro"/>
</dbReference>
<name>A0A226EJN5_FOLCA</name>
<dbReference type="AlphaFoldDB" id="A0A226EJN5"/>
<dbReference type="InterPro" id="IPR052192">
    <property type="entry name" value="Insect_Ionotropic_Sensory_Rcpt"/>
</dbReference>
<feature type="domain" description="Ionotropic glutamate receptor C-terminal" evidence="10">
    <location>
        <begin position="152"/>
        <end position="439"/>
    </location>
</feature>
<dbReference type="SUPFAM" id="SSF53850">
    <property type="entry name" value="Periplasmic binding protein-like II"/>
    <property type="match status" value="1"/>
</dbReference>
<evidence type="ECO:0000256" key="9">
    <source>
        <dbReference type="SAM" id="Phobius"/>
    </source>
</evidence>
<feature type="transmembrane region" description="Helical" evidence="9">
    <location>
        <begin position="429"/>
        <end position="448"/>
    </location>
</feature>
<evidence type="ECO:0000256" key="4">
    <source>
        <dbReference type="ARBA" id="ARBA00022692"/>
    </source>
</evidence>
<dbReference type="GO" id="GO:0005886">
    <property type="term" value="C:plasma membrane"/>
    <property type="evidence" value="ECO:0007669"/>
    <property type="project" value="UniProtKB-SubCell"/>
</dbReference>
<protein>
    <submittedName>
        <fullName evidence="11">Glutamate [NMDA] receptor subunit 1</fullName>
    </submittedName>
</protein>
<dbReference type="STRING" id="158441.A0A226EJN5"/>
<dbReference type="EMBL" id="LNIX01000003">
    <property type="protein sequence ID" value="OXA57905.1"/>
    <property type="molecule type" value="Genomic_DNA"/>
</dbReference>
<keyword evidence="7 11" id="KW-0675">Receptor</keyword>
<keyword evidence="4 9" id="KW-0812">Transmembrane</keyword>
<dbReference type="Gene3D" id="3.40.190.10">
    <property type="entry name" value="Periplasmic binding protein-like II"/>
    <property type="match status" value="1"/>
</dbReference>
<dbReference type="Gene3D" id="1.10.287.70">
    <property type="match status" value="1"/>
</dbReference>
<gene>
    <name evidence="11" type="ORF">Fcan01_07079</name>
</gene>
<evidence type="ECO:0000256" key="5">
    <source>
        <dbReference type="ARBA" id="ARBA00022989"/>
    </source>
</evidence>
<dbReference type="Proteomes" id="UP000198287">
    <property type="component" value="Unassembled WGS sequence"/>
</dbReference>
<comment type="subcellular location">
    <subcellularLocation>
        <location evidence="1">Cell membrane</location>
        <topology evidence="1">Multi-pass membrane protein</topology>
    </subcellularLocation>
</comment>
<evidence type="ECO:0000313" key="11">
    <source>
        <dbReference type="EMBL" id="OXA57905.1"/>
    </source>
</evidence>
<evidence type="ECO:0000256" key="7">
    <source>
        <dbReference type="ARBA" id="ARBA00023170"/>
    </source>
</evidence>
<feature type="transmembrane region" description="Helical" evidence="9">
    <location>
        <begin position="150"/>
        <end position="172"/>
    </location>
</feature>
<dbReference type="InterPro" id="IPR001320">
    <property type="entry name" value="Iontro_rcpt_C"/>
</dbReference>
<evidence type="ECO:0000259" key="10">
    <source>
        <dbReference type="Pfam" id="PF00060"/>
    </source>
</evidence>
<proteinExistence type="inferred from homology"/>
<evidence type="ECO:0000256" key="3">
    <source>
        <dbReference type="ARBA" id="ARBA00022475"/>
    </source>
</evidence>
<keyword evidence="5 9" id="KW-1133">Transmembrane helix</keyword>
<dbReference type="PANTHER" id="PTHR42643">
    <property type="entry name" value="IONOTROPIC RECEPTOR 20A-RELATED"/>
    <property type="match status" value="1"/>
</dbReference>
<keyword evidence="6 9" id="KW-0472">Membrane</keyword>
<sequence>MDLAHLDQLAPTVVVNQAVVSLDGVELGVVGYDDPNYQHRLHIISHANGTVQFVNGMCYDLLLALQLSLNFKYHALQGETWWGIYPNKTVFGMTGQVYNGQADISIGQASMVMMMPALKYISYLIPTSFGRLTVIFRQPRLSHDVFQSVFSYQIWVVWILVWISIAITWLIINHVWSTKLSSTTLSEDDSVEKKIRNEIPDSTMHSFTEVCLWCFSAICCKGWHNQPKEISSKTVVLIGLTFAYIISIFFSASLTSNLATETIPIKTFSDFALSNLDLYGDRRLPLVRDIVSDVYYKTRRIKQFKKGKTIDSYFMRINDSFQTILTSKSGFVTFEDAAKSESVSLKAGYSNAYFCETISAITISRTVFPTAMFVRKGSHLREVFNQKIMLLIERGIIFRLNVIYNKKTLVTCQTTEENYRGGLGLTDLSIAYIISSVGIVLCVGVLLIEKLAFGCTESKAMSWMRRHIFP</sequence>
<evidence type="ECO:0000256" key="2">
    <source>
        <dbReference type="ARBA" id="ARBA00008685"/>
    </source>
</evidence>
<dbReference type="PANTHER" id="PTHR42643:SF32">
    <property type="entry name" value="IONOTROPIC RECEPTOR 31A, ISOFORM C-RELATED"/>
    <property type="match status" value="1"/>
</dbReference>
<comment type="caution">
    <text evidence="11">The sequence shown here is derived from an EMBL/GenBank/DDBJ whole genome shotgun (WGS) entry which is preliminary data.</text>
</comment>
<comment type="similarity">
    <text evidence="2">Belongs to the glutamate-gated ion channel (TC 1.A.10.1) family.</text>
</comment>
<dbReference type="GO" id="GO:0050906">
    <property type="term" value="P:detection of stimulus involved in sensory perception"/>
    <property type="evidence" value="ECO:0007669"/>
    <property type="project" value="UniProtKB-ARBA"/>
</dbReference>
<dbReference type="Pfam" id="PF00060">
    <property type="entry name" value="Lig_chan"/>
    <property type="match status" value="1"/>
</dbReference>
<evidence type="ECO:0000256" key="1">
    <source>
        <dbReference type="ARBA" id="ARBA00004651"/>
    </source>
</evidence>
<keyword evidence="12" id="KW-1185">Reference proteome</keyword>
<evidence type="ECO:0000256" key="8">
    <source>
        <dbReference type="ARBA" id="ARBA00023180"/>
    </source>
</evidence>
<evidence type="ECO:0000256" key="6">
    <source>
        <dbReference type="ARBA" id="ARBA00023136"/>
    </source>
</evidence>